<organism evidence="1 2">
    <name type="scientific">Gossypium stocksii</name>
    <dbReference type="NCBI Taxonomy" id="47602"/>
    <lineage>
        <taxon>Eukaryota</taxon>
        <taxon>Viridiplantae</taxon>
        <taxon>Streptophyta</taxon>
        <taxon>Embryophyta</taxon>
        <taxon>Tracheophyta</taxon>
        <taxon>Spermatophyta</taxon>
        <taxon>Magnoliopsida</taxon>
        <taxon>eudicotyledons</taxon>
        <taxon>Gunneridae</taxon>
        <taxon>Pentapetalae</taxon>
        <taxon>rosids</taxon>
        <taxon>malvids</taxon>
        <taxon>Malvales</taxon>
        <taxon>Malvaceae</taxon>
        <taxon>Malvoideae</taxon>
        <taxon>Gossypium</taxon>
    </lineage>
</organism>
<reference evidence="1 2" key="1">
    <citation type="journal article" date="2021" name="Plant Biotechnol. J.">
        <title>Multi-omics assisted identification of the key and species-specific regulatory components of drought-tolerant mechanisms in Gossypium stocksii.</title>
        <authorList>
            <person name="Yu D."/>
            <person name="Ke L."/>
            <person name="Zhang D."/>
            <person name="Wu Y."/>
            <person name="Sun Y."/>
            <person name="Mei J."/>
            <person name="Sun J."/>
            <person name="Sun Y."/>
        </authorList>
    </citation>
    <scope>NUCLEOTIDE SEQUENCE [LARGE SCALE GENOMIC DNA]</scope>
    <source>
        <strain evidence="2">cv. E1</strain>
        <tissue evidence="1">Leaf</tissue>
    </source>
</reference>
<proteinExistence type="predicted"/>
<comment type="caution">
    <text evidence="1">The sequence shown here is derived from an EMBL/GenBank/DDBJ whole genome shotgun (WGS) entry which is preliminary data.</text>
</comment>
<protein>
    <submittedName>
        <fullName evidence="1">Uncharacterized protein</fullName>
    </submittedName>
</protein>
<dbReference type="AlphaFoldDB" id="A0A9D3UKF0"/>
<dbReference type="EMBL" id="JAIQCV010000011">
    <property type="protein sequence ID" value="KAH1046813.1"/>
    <property type="molecule type" value="Genomic_DNA"/>
</dbReference>
<evidence type="ECO:0000313" key="2">
    <source>
        <dbReference type="Proteomes" id="UP000828251"/>
    </source>
</evidence>
<dbReference type="Proteomes" id="UP000828251">
    <property type="component" value="Unassembled WGS sequence"/>
</dbReference>
<evidence type="ECO:0000313" key="1">
    <source>
        <dbReference type="EMBL" id="KAH1046813.1"/>
    </source>
</evidence>
<gene>
    <name evidence="1" type="ORF">J1N35_037597</name>
</gene>
<sequence length="93" mass="10851">MHVLHVRETLSSLGEVRKGIWESGDSIRYRHTMLLCALVMSEALVFTKGTLWYSSINVKTVKWRNGMNVKGRIVQRDTKYGMIYPDDKHRILK</sequence>
<name>A0A9D3UKF0_9ROSI</name>
<accession>A0A9D3UKF0</accession>
<keyword evidence="2" id="KW-1185">Reference proteome</keyword>